<dbReference type="SUPFAM" id="SSF54292">
    <property type="entry name" value="2Fe-2S ferredoxin-like"/>
    <property type="match status" value="1"/>
</dbReference>
<dbReference type="InterPro" id="IPR036010">
    <property type="entry name" value="2Fe-2S_ferredoxin-like_sf"/>
</dbReference>
<dbReference type="PROSITE" id="PS00197">
    <property type="entry name" value="2FE2S_FER_1"/>
    <property type="match status" value="1"/>
</dbReference>
<dbReference type="EMBL" id="LVJZ01000003">
    <property type="protein sequence ID" value="ODB97850.1"/>
    <property type="molecule type" value="Genomic_DNA"/>
</dbReference>
<feature type="domain" description="2Fe-2S ferredoxin-type" evidence="1">
    <location>
        <begin position="2"/>
        <end position="118"/>
    </location>
</feature>
<dbReference type="OrthoDB" id="9133614at2"/>
<dbReference type="CDD" id="cd00207">
    <property type="entry name" value="fer2"/>
    <property type="match status" value="1"/>
</dbReference>
<protein>
    <submittedName>
        <fullName evidence="2">Ferredoxin</fullName>
    </submittedName>
</protein>
<dbReference type="Proteomes" id="UP000094849">
    <property type="component" value="Unassembled WGS sequence"/>
</dbReference>
<dbReference type="InterPro" id="IPR001041">
    <property type="entry name" value="2Fe-2S_ferredoxin-type"/>
</dbReference>
<name>A0A1E2USY8_9GAMM</name>
<reference evidence="2 3" key="1">
    <citation type="submission" date="2016-03" db="EMBL/GenBank/DDBJ databases">
        <title>Chemosynthetic sulphur-oxidizing symbionts of marine invertebrate animals are capable of nitrogen fixation.</title>
        <authorList>
            <person name="Petersen J.M."/>
            <person name="Kemper A."/>
            <person name="Gruber-Vodicka H."/>
            <person name="Cardini U."/>
            <person name="Geest Mvander."/>
            <person name="Kleiner M."/>
            <person name="Bulgheresi S."/>
            <person name="Fussmann M."/>
            <person name="Herbold C."/>
            <person name="Seah B.K.B."/>
            <person name="Antony C.Paul."/>
            <person name="Liu D."/>
            <person name="Belitz A."/>
            <person name="Weber M."/>
        </authorList>
    </citation>
    <scope>NUCLEOTIDE SEQUENCE [LARGE SCALE GENOMIC DNA]</scope>
    <source>
        <strain evidence="2">G_D</strain>
    </source>
</reference>
<dbReference type="AlphaFoldDB" id="A0A1E2USY8"/>
<dbReference type="Gene3D" id="3.10.20.30">
    <property type="match status" value="1"/>
</dbReference>
<dbReference type="STRING" id="1818881.A3196_14435"/>
<dbReference type="RefSeq" id="WP_069005837.1">
    <property type="nucleotide sequence ID" value="NZ_LVJW01000003.1"/>
</dbReference>
<evidence type="ECO:0000313" key="2">
    <source>
        <dbReference type="EMBL" id="ODB97850.1"/>
    </source>
</evidence>
<gene>
    <name evidence="2" type="ORF">A3196_14435</name>
</gene>
<dbReference type="PROSITE" id="PS51085">
    <property type="entry name" value="2FE2S_FER_2"/>
    <property type="match status" value="1"/>
</dbReference>
<proteinExistence type="predicted"/>
<evidence type="ECO:0000313" key="3">
    <source>
        <dbReference type="Proteomes" id="UP000094849"/>
    </source>
</evidence>
<sequence length="118" mass="13465">MPLITFSNPEFKDKTVYAVAGSFTETVLKIAKTNKIPINFDCGDGDCGSCAIQVRYIGDKEPMGYHLEEKEKKILRELGKISKEEMEKMIVDDLPSKWRLACQFIPRDEDIVVEYEAL</sequence>
<dbReference type="Pfam" id="PF00111">
    <property type="entry name" value="Fer2"/>
    <property type="match status" value="1"/>
</dbReference>
<keyword evidence="3" id="KW-1185">Reference proteome</keyword>
<dbReference type="InterPro" id="IPR012675">
    <property type="entry name" value="Beta-grasp_dom_sf"/>
</dbReference>
<evidence type="ECO:0000259" key="1">
    <source>
        <dbReference type="PROSITE" id="PS51085"/>
    </source>
</evidence>
<accession>A0A1E2USY8</accession>
<organism evidence="2 3">
    <name type="scientific">Candidatus Thiodiazotropha endoloripes</name>
    <dbReference type="NCBI Taxonomy" id="1818881"/>
    <lineage>
        <taxon>Bacteria</taxon>
        <taxon>Pseudomonadati</taxon>
        <taxon>Pseudomonadota</taxon>
        <taxon>Gammaproteobacteria</taxon>
        <taxon>Chromatiales</taxon>
        <taxon>Sedimenticolaceae</taxon>
        <taxon>Candidatus Thiodiazotropha</taxon>
    </lineage>
</organism>
<comment type="caution">
    <text evidence="2">The sequence shown here is derived from an EMBL/GenBank/DDBJ whole genome shotgun (WGS) entry which is preliminary data.</text>
</comment>
<dbReference type="InterPro" id="IPR006058">
    <property type="entry name" value="2Fe2S_fd_BS"/>
</dbReference>
<dbReference type="GO" id="GO:0051537">
    <property type="term" value="F:2 iron, 2 sulfur cluster binding"/>
    <property type="evidence" value="ECO:0007669"/>
    <property type="project" value="InterPro"/>
</dbReference>